<dbReference type="Pfam" id="PF20560">
    <property type="entry name" value="MotA_N"/>
    <property type="match status" value="1"/>
</dbReference>
<evidence type="ECO:0000256" key="8">
    <source>
        <dbReference type="ARBA" id="ARBA00022781"/>
    </source>
</evidence>
<keyword evidence="3" id="KW-0813">Transport</keyword>
<feature type="domain" description="Motility protein A N-terminal" evidence="14">
    <location>
        <begin position="7"/>
        <end position="83"/>
    </location>
</feature>
<evidence type="ECO:0000313" key="15">
    <source>
        <dbReference type="EMBL" id="MBO1751268.1"/>
    </source>
</evidence>
<evidence type="ECO:0000256" key="10">
    <source>
        <dbReference type="ARBA" id="ARBA00023065"/>
    </source>
</evidence>
<dbReference type="PANTHER" id="PTHR30433:SF3">
    <property type="entry name" value="MOTILITY PROTEIN A"/>
    <property type="match status" value="1"/>
</dbReference>
<evidence type="ECO:0000256" key="6">
    <source>
        <dbReference type="ARBA" id="ARBA00022692"/>
    </source>
</evidence>
<dbReference type="PANTHER" id="PTHR30433">
    <property type="entry name" value="CHEMOTAXIS PROTEIN MOTA"/>
    <property type="match status" value="1"/>
</dbReference>
<evidence type="ECO:0000256" key="12">
    <source>
        <dbReference type="SAM" id="Phobius"/>
    </source>
</evidence>
<protein>
    <submittedName>
        <fullName evidence="15">MotA/TolQ/ExbB proton channel family protein</fullName>
    </submittedName>
</protein>
<comment type="caution">
    <text evidence="15">The sequence shown here is derived from an EMBL/GenBank/DDBJ whole genome shotgun (WGS) entry which is preliminary data.</text>
</comment>
<sequence>MDPATLAGLAIAFGMVLMGILVEGASPMSVVLPAPMILVIGGTLGIGLASSTMKDAIRTYSSLPKFLFFKKPDLDKTVETVVGLADRARREGLLSLEDAARDVDDPFLQSGLQAAIDGTDPDDLREMLEDRVSSKKSLDKTIAKYWNTMGGYAPTVGIVGTVVSLTHVLENLAQPDELGHMIAAAFVATLWGLLTANFIFLPLGARVTRVSELEVAHMEMSIEGLLAIQAGANPRLVGQRLRSLMPPDLVKEAA</sequence>
<dbReference type="InterPro" id="IPR002898">
    <property type="entry name" value="MotA_ExbB_proton_chnl"/>
</dbReference>
<evidence type="ECO:0000256" key="11">
    <source>
        <dbReference type="ARBA" id="ARBA00023136"/>
    </source>
</evidence>
<keyword evidence="16" id="KW-1185">Reference proteome</keyword>
<evidence type="ECO:0000256" key="4">
    <source>
        <dbReference type="ARBA" id="ARBA00022475"/>
    </source>
</evidence>
<keyword evidence="10" id="KW-0406">Ion transport</keyword>
<feature type="transmembrane region" description="Helical" evidence="12">
    <location>
        <begin position="145"/>
        <end position="169"/>
    </location>
</feature>
<keyword evidence="5" id="KW-0145">Chemotaxis</keyword>
<evidence type="ECO:0000313" key="16">
    <source>
        <dbReference type="Proteomes" id="UP000664209"/>
    </source>
</evidence>
<keyword evidence="4" id="KW-1003">Cell membrane</keyword>
<dbReference type="PROSITE" id="PS01307">
    <property type="entry name" value="MOTA"/>
    <property type="match status" value="1"/>
</dbReference>
<dbReference type="InterPro" id="IPR000540">
    <property type="entry name" value="Flag_MotA_CS"/>
</dbReference>
<dbReference type="RefSeq" id="WP_208054939.1">
    <property type="nucleotide sequence ID" value="NZ_JAGEMK010000002.1"/>
</dbReference>
<dbReference type="AlphaFoldDB" id="A0A939RV50"/>
<name>A0A939RV50_9CELL</name>
<keyword evidence="9 12" id="KW-1133">Transmembrane helix</keyword>
<dbReference type="InterPro" id="IPR046786">
    <property type="entry name" value="MotA_N"/>
</dbReference>
<evidence type="ECO:0000256" key="2">
    <source>
        <dbReference type="ARBA" id="ARBA00008038"/>
    </source>
</evidence>
<keyword evidence="11 12" id="KW-0472">Membrane</keyword>
<comment type="subcellular location">
    <subcellularLocation>
        <location evidence="1">Cell membrane</location>
        <topology evidence="1">Multi-pass membrane protein</topology>
    </subcellularLocation>
</comment>
<accession>A0A939RV50</accession>
<dbReference type="EMBL" id="JAGEMK010000002">
    <property type="protein sequence ID" value="MBO1751268.1"/>
    <property type="molecule type" value="Genomic_DNA"/>
</dbReference>
<evidence type="ECO:0000259" key="13">
    <source>
        <dbReference type="Pfam" id="PF01618"/>
    </source>
</evidence>
<dbReference type="GO" id="GO:0005886">
    <property type="term" value="C:plasma membrane"/>
    <property type="evidence" value="ECO:0007669"/>
    <property type="project" value="UniProtKB-SubCell"/>
</dbReference>
<evidence type="ECO:0000256" key="3">
    <source>
        <dbReference type="ARBA" id="ARBA00022448"/>
    </source>
</evidence>
<keyword evidence="6 12" id="KW-0812">Transmembrane</keyword>
<keyword evidence="7" id="KW-0283">Flagellar rotation</keyword>
<feature type="transmembrane region" description="Helical" evidence="12">
    <location>
        <begin position="34"/>
        <end position="53"/>
    </location>
</feature>
<feature type="domain" description="MotA/TolQ/ExbB proton channel" evidence="13">
    <location>
        <begin position="101"/>
        <end position="220"/>
    </location>
</feature>
<comment type="similarity">
    <text evidence="2">Belongs to the MotA family.</text>
</comment>
<feature type="transmembrane region" description="Helical" evidence="12">
    <location>
        <begin position="181"/>
        <end position="201"/>
    </location>
</feature>
<dbReference type="Pfam" id="PF01618">
    <property type="entry name" value="MotA_ExbB"/>
    <property type="match status" value="1"/>
</dbReference>
<keyword evidence="8" id="KW-0375">Hydrogen ion transport</keyword>
<proteinExistence type="inferred from homology"/>
<evidence type="ECO:0000256" key="1">
    <source>
        <dbReference type="ARBA" id="ARBA00004651"/>
    </source>
</evidence>
<evidence type="ECO:0000256" key="9">
    <source>
        <dbReference type="ARBA" id="ARBA00022989"/>
    </source>
</evidence>
<dbReference type="InterPro" id="IPR047055">
    <property type="entry name" value="MotA-like"/>
</dbReference>
<reference evidence="15" key="1">
    <citation type="submission" date="2021-03" db="EMBL/GenBank/DDBJ databases">
        <title>Actinotalea soli sp. nov., isolated from soil.</title>
        <authorList>
            <person name="Ping W."/>
            <person name="Zhang J."/>
        </authorList>
    </citation>
    <scope>NUCLEOTIDE SEQUENCE</scope>
    <source>
        <strain evidence="15">BY-33</strain>
    </source>
</reference>
<organism evidence="15 16">
    <name type="scientific">Actinotalea soli</name>
    <dbReference type="NCBI Taxonomy" id="2819234"/>
    <lineage>
        <taxon>Bacteria</taxon>
        <taxon>Bacillati</taxon>
        <taxon>Actinomycetota</taxon>
        <taxon>Actinomycetes</taxon>
        <taxon>Micrococcales</taxon>
        <taxon>Cellulomonadaceae</taxon>
        <taxon>Actinotalea</taxon>
    </lineage>
</organism>
<evidence type="ECO:0000256" key="7">
    <source>
        <dbReference type="ARBA" id="ARBA00022779"/>
    </source>
</evidence>
<evidence type="ECO:0000259" key="14">
    <source>
        <dbReference type="Pfam" id="PF20560"/>
    </source>
</evidence>
<dbReference type="GO" id="GO:0006935">
    <property type="term" value="P:chemotaxis"/>
    <property type="evidence" value="ECO:0007669"/>
    <property type="project" value="UniProtKB-KW"/>
</dbReference>
<dbReference type="GO" id="GO:1902600">
    <property type="term" value="P:proton transmembrane transport"/>
    <property type="evidence" value="ECO:0007669"/>
    <property type="project" value="UniProtKB-KW"/>
</dbReference>
<dbReference type="GO" id="GO:0071978">
    <property type="term" value="P:bacterial-type flagellum-dependent swarming motility"/>
    <property type="evidence" value="ECO:0007669"/>
    <property type="project" value="InterPro"/>
</dbReference>
<gene>
    <name evidence="15" type="ORF">J4G33_05575</name>
</gene>
<dbReference type="Proteomes" id="UP000664209">
    <property type="component" value="Unassembled WGS sequence"/>
</dbReference>
<evidence type="ECO:0000256" key="5">
    <source>
        <dbReference type="ARBA" id="ARBA00022500"/>
    </source>
</evidence>